<organism evidence="1 2">
    <name type="scientific">Ilex paraguariensis</name>
    <name type="common">yerba mate</name>
    <dbReference type="NCBI Taxonomy" id="185542"/>
    <lineage>
        <taxon>Eukaryota</taxon>
        <taxon>Viridiplantae</taxon>
        <taxon>Streptophyta</taxon>
        <taxon>Embryophyta</taxon>
        <taxon>Tracheophyta</taxon>
        <taxon>Spermatophyta</taxon>
        <taxon>Magnoliopsida</taxon>
        <taxon>eudicotyledons</taxon>
        <taxon>Gunneridae</taxon>
        <taxon>Pentapetalae</taxon>
        <taxon>asterids</taxon>
        <taxon>campanulids</taxon>
        <taxon>Aquifoliales</taxon>
        <taxon>Aquifoliaceae</taxon>
        <taxon>Ilex</taxon>
    </lineage>
</organism>
<keyword evidence="2" id="KW-1185">Reference proteome</keyword>
<evidence type="ECO:0000313" key="1">
    <source>
        <dbReference type="EMBL" id="CAK9143874.1"/>
    </source>
</evidence>
<dbReference type="EMBL" id="CAUOFW020001346">
    <property type="protein sequence ID" value="CAK9143874.1"/>
    <property type="molecule type" value="Genomic_DNA"/>
</dbReference>
<sequence length="118" mass="13447">MCHFQDTMLTRSLRRRFGLEAGAVIEVENSKTRFLRNVMTVEEVYGRGAPRSCIPRIPRACKTPLSTHQDACSRNITWFGFSSRQFTCLTILYVDPNHQISCISGISLNFSQAQCNEQ</sequence>
<evidence type="ECO:0000313" key="2">
    <source>
        <dbReference type="Proteomes" id="UP001642360"/>
    </source>
</evidence>
<name>A0ABC8RLF0_9AQUA</name>
<protein>
    <submittedName>
        <fullName evidence="1">Uncharacterized protein</fullName>
    </submittedName>
</protein>
<comment type="caution">
    <text evidence="1">The sequence shown here is derived from an EMBL/GenBank/DDBJ whole genome shotgun (WGS) entry which is preliminary data.</text>
</comment>
<gene>
    <name evidence="1" type="ORF">ILEXP_LOCUS11611</name>
</gene>
<proteinExistence type="predicted"/>
<dbReference type="Proteomes" id="UP001642360">
    <property type="component" value="Unassembled WGS sequence"/>
</dbReference>
<reference evidence="1 2" key="1">
    <citation type="submission" date="2024-02" db="EMBL/GenBank/DDBJ databases">
        <authorList>
            <person name="Vignale AGUSTIN F."/>
            <person name="Sosa J E."/>
            <person name="Modenutti C."/>
        </authorList>
    </citation>
    <scope>NUCLEOTIDE SEQUENCE [LARGE SCALE GENOMIC DNA]</scope>
</reference>
<accession>A0ABC8RLF0</accession>
<dbReference type="AlphaFoldDB" id="A0ABC8RLF0"/>